<sequence>MRQLLRYELLKIISRKSVLIVGLLIAAIYTVFIAFHAEYYQDGSKEYRSYAREITAEDIQRVDERYKNNDWHQLPIQEKSIMEDISGMPNMLHKYEEQLLDIEIRLMLSQPDTYEYKKTKLKEKLLSEQGPPTAQLYYNMPWGELLYMVDQFGVAFMGAMLLIGLSPIYSEEYARRMDSLLLSSRHGRSKLIHAKCLAAILYTLLCVLLFQLINMGVTALLFGNLDGATTPLDSMRRYGDTHPFAEYPYSFTVIEYYFIQLGVQTIGCAAFALAVTFISSLSRSSLVTMLLAGGVLGIPYLLLDVRNIRYPIIEWMVTFGYSQFIRVTHLFNSFRTVNLFGEPILYPIAALAVLLIVTAVLVWVTTLLFRRRQAC</sequence>
<feature type="transmembrane region" description="Helical" evidence="1">
    <location>
        <begin position="18"/>
        <end position="37"/>
    </location>
</feature>
<accession>A0A383RDW7</accession>
<dbReference type="PANTHER" id="PTHR37305">
    <property type="entry name" value="INTEGRAL MEMBRANE PROTEIN-RELATED"/>
    <property type="match status" value="1"/>
</dbReference>
<dbReference type="Proteomes" id="UP000304148">
    <property type="component" value="Chromosome"/>
</dbReference>
<organism evidence="2 3">
    <name type="scientific">Paenibacillus alvei</name>
    <name type="common">Bacillus alvei</name>
    <dbReference type="NCBI Taxonomy" id="44250"/>
    <lineage>
        <taxon>Bacteria</taxon>
        <taxon>Bacillati</taxon>
        <taxon>Bacillota</taxon>
        <taxon>Bacilli</taxon>
        <taxon>Bacillales</taxon>
        <taxon>Paenibacillaceae</taxon>
        <taxon>Paenibacillus</taxon>
    </lineage>
</organism>
<keyword evidence="1" id="KW-0812">Transmembrane</keyword>
<dbReference type="GO" id="GO:0005886">
    <property type="term" value="C:plasma membrane"/>
    <property type="evidence" value="ECO:0007669"/>
    <property type="project" value="UniProtKB-SubCell"/>
</dbReference>
<proteinExistence type="predicted"/>
<reference evidence="3" key="1">
    <citation type="submission" date="2018-08" db="EMBL/GenBank/DDBJ databases">
        <authorList>
            <person name="Chevrot R."/>
        </authorList>
    </citation>
    <scope>NUCLEOTIDE SEQUENCE [LARGE SCALE GENOMIC DNA]</scope>
</reference>
<feature type="transmembrane region" description="Helical" evidence="1">
    <location>
        <begin position="145"/>
        <end position="170"/>
    </location>
</feature>
<evidence type="ECO:0000313" key="2">
    <source>
        <dbReference type="EMBL" id="SYX85023.1"/>
    </source>
</evidence>
<evidence type="ECO:0000256" key="1">
    <source>
        <dbReference type="SAM" id="Phobius"/>
    </source>
</evidence>
<feature type="transmembrane region" description="Helical" evidence="1">
    <location>
        <begin position="257"/>
        <end position="278"/>
    </location>
</feature>
<keyword evidence="1" id="KW-0472">Membrane</keyword>
<keyword evidence="1" id="KW-1133">Transmembrane helix</keyword>
<dbReference type="EMBL" id="LS992241">
    <property type="protein sequence ID" value="SYX85023.1"/>
    <property type="molecule type" value="Genomic_DNA"/>
</dbReference>
<evidence type="ECO:0000313" key="3">
    <source>
        <dbReference type="Proteomes" id="UP000304148"/>
    </source>
</evidence>
<feature type="transmembrane region" description="Helical" evidence="1">
    <location>
        <begin position="191"/>
        <end position="213"/>
    </location>
</feature>
<name>A0A383RDW7_PAEAL</name>
<feature type="transmembrane region" description="Helical" evidence="1">
    <location>
        <begin position="285"/>
        <end position="303"/>
    </location>
</feature>
<dbReference type="PANTHER" id="PTHR37305:SF1">
    <property type="entry name" value="MEMBRANE PROTEIN"/>
    <property type="match status" value="1"/>
</dbReference>
<dbReference type="RefSeq" id="WP_138186780.1">
    <property type="nucleotide sequence ID" value="NZ_LS992241.1"/>
</dbReference>
<gene>
    <name evidence="2" type="ORF">PBLR_13445</name>
</gene>
<feature type="transmembrane region" description="Helical" evidence="1">
    <location>
        <begin position="344"/>
        <end position="369"/>
    </location>
</feature>
<protein>
    <submittedName>
        <fullName evidence="2">Uncharacterized protein</fullName>
    </submittedName>
</protein>
<dbReference type="AlphaFoldDB" id="A0A383RDW7"/>
<dbReference type="GO" id="GO:0140359">
    <property type="term" value="F:ABC-type transporter activity"/>
    <property type="evidence" value="ECO:0007669"/>
    <property type="project" value="InterPro"/>
</dbReference>
<dbReference type="Pfam" id="PF12679">
    <property type="entry name" value="ABC2_membrane_2"/>
    <property type="match status" value="1"/>
</dbReference>